<dbReference type="EMBL" id="FNXT01001269">
    <property type="protein sequence ID" value="SZX76906.1"/>
    <property type="molecule type" value="Genomic_DNA"/>
</dbReference>
<dbReference type="GO" id="GO:0019898">
    <property type="term" value="C:extrinsic component of membrane"/>
    <property type="evidence" value="ECO:0007669"/>
    <property type="project" value="InterPro"/>
</dbReference>
<dbReference type="AlphaFoldDB" id="A0A383WJI8"/>
<evidence type="ECO:0000313" key="4">
    <source>
        <dbReference type="Proteomes" id="UP000256970"/>
    </source>
</evidence>
<dbReference type="Pfam" id="PF01789">
    <property type="entry name" value="PsbP"/>
    <property type="match status" value="1"/>
</dbReference>
<feature type="region of interest" description="Disordered" evidence="1">
    <location>
        <begin position="1"/>
        <end position="34"/>
    </location>
</feature>
<dbReference type="Gene3D" id="3.40.1000.10">
    <property type="entry name" value="Mog1/PsbP, alpha/beta/alpha sandwich"/>
    <property type="match status" value="1"/>
</dbReference>
<accession>A0A383WJI8</accession>
<dbReference type="PANTHER" id="PTHR31407">
    <property type="match status" value="1"/>
</dbReference>
<dbReference type="SUPFAM" id="SSF55724">
    <property type="entry name" value="Mog1p/PsbP-like"/>
    <property type="match status" value="1"/>
</dbReference>
<organism evidence="3 4">
    <name type="scientific">Tetradesmus obliquus</name>
    <name type="common">Green alga</name>
    <name type="synonym">Acutodesmus obliquus</name>
    <dbReference type="NCBI Taxonomy" id="3088"/>
    <lineage>
        <taxon>Eukaryota</taxon>
        <taxon>Viridiplantae</taxon>
        <taxon>Chlorophyta</taxon>
        <taxon>core chlorophytes</taxon>
        <taxon>Chlorophyceae</taxon>
        <taxon>CS clade</taxon>
        <taxon>Sphaeropleales</taxon>
        <taxon>Scenedesmaceae</taxon>
        <taxon>Tetradesmus</taxon>
    </lineage>
</organism>
<dbReference type="GO" id="GO:0005509">
    <property type="term" value="F:calcium ion binding"/>
    <property type="evidence" value="ECO:0007669"/>
    <property type="project" value="InterPro"/>
</dbReference>
<dbReference type="GO" id="GO:0015979">
    <property type="term" value="P:photosynthesis"/>
    <property type="evidence" value="ECO:0007669"/>
    <property type="project" value="InterPro"/>
</dbReference>
<proteinExistence type="predicted"/>
<dbReference type="InterPro" id="IPR002683">
    <property type="entry name" value="PsbP_C"/>
</dbReference>
<dbReference type="GO" id="GO:0009654">
    <property type="term" value="C:photosystem II oxygen evolving complex"/>
    <property type="evidence" value="ECO:0007669"/>
    <property type="project" value="InterPro"/>
</dbReference>
<evidence type="ECO:0000313" key="3">
    <source>
        <dbReference type="EMBL" id="SZX76906.1"/>
    </source>
</evidence>
<evidence type="ECO:0000259" key="2">
    <source>
        <dbReference type="Pfam" id="PF01789"/>
    </source>
</evidence>
<protein>
    <recommendedName>
        <fullName evidence="2">PsbP C-terminal domain-containing protein</fullName>
    </recommendedName>
</protein>
<dbReference type="OrthoDB" id="512438at2759"/>
<gene>
    <name evidence="3" type="ORF">BQ4739_LOCUS17270</name>
</gene>
<keyword evidence="4" id="KW-1185">Reference proteome</keyword>
<evidence type="ECO:0000256" key="1">
    <source>
        <dbReference type="SAM" id="MobiDB-lite"/>
    </source>
</evidence>
<dbReference type="PANTHER" id="PTHR31407:SF18">
    <property type="entry name" value="PSBP DOMAIN-CONTAINING PROTEIN 6, CHLOROPLASTIC"/>
    <property type="match status" value="1"/>
</dbReference>
<name>A0A383WJI8_TETOB</name>
<dbReference type="STRING" id="3088.A0A383WJI8"/>
<sequence>MRCALPQNARAFGSTTTSSTKFSTGPRPAAITTRAATSNSEIDVTSRRDCLLELSSLAAGLAAWGLAPAAATAGPPGQVPMVGTYLPPAGVDDLVLFVPDSKKTPAIRAGTVNPDSPYRFALPPKFREGKVANILSGNYCQPRCDEPWTEVIFESSTEGRIAVIVSPLVKLTRQKDARIEDVGTPQGILNSLGSYITGTYIEEDDVVSATSKQQEDGRTYYYYELNAPYGTLGPHSYSACTTKGDIALLFIASANEKQWANSKDALRKAAETFRA</sequence>
<dbReference type="InterPro" id="IPR016123">
    <property type="entry name" value="Mog1/PsbP_a/b/a-sand"/>
</dbReference>
<reference evidence="3 4" key="1">
    <citation type="submission" date="2016-10" db="EMBL/GenBank/DDBJ databases">
        <authorList>
            <person name="Cai Z."/>
        </authorList>
    </citation>
    <scope>NUCLEOTIDE SEQUENCE [LARGE SCALE GENOMIC DNA]</scope>
</reference>
<feature type="domain" description="PsbP C-terminal" evidence="2">
    <location>
        <begin position="118"/>
        <end position="274"/>
    </location>
</feature>
<feature type="compositionally biased region" description="Low complexity" evidence="1">
    <location>
        <begin position="14"/>
        <end position="34"/>
    </location>
</feature>
<dbReference type="Proteomes" id="UP000256970">
    <property type="component" value="Unassembled WGS sequence"/>
</dbReference>